<dbReference type="EMBL" id="CP048222">
    <property type="protein sequence ID" value="QHT70418.1"/>
    <property type="molecule type" value="Genomic_DNA"/>
</dbReference>
<organism evidence="1 2">
    <name type="scientific">Rhodocytophaga rosea</name>
    <dbReference type="NCBI Taxonomy" id="2704465"/>
    <lineage>
        <taxon>Bacteria</taxon>
        <taxon>Pseudomonadati</taxon>
        <taxon>Bacteroidota</taxon>
        <taxon>Cytophagia</taxon>
        <taxon>Cytophagales</taxon>
        <taxon>Rhodocytophagaceae</taxon>
        <taxon>Rhodocytophaga</taxon>
    </lineage>
</organism>
<dbReference type="PROSITE" id="PS51257">
    <property type="entry name" value="PROKAR_LIPOPROTEIN"/>
    <property type="match status" value="1"/>
</dbReference>
<protein>
    <recommendedName>
        <fullName evidence="3">Lipoprotein</fullName>
    </recommendedName>
</protein>
<evidence type="ECO:0008006" key="3">
    <source>
        <dbReference type="Google" id="ProtNLM"/>
    </source>
</evidence>
<dbReference type="Proteomes" id="UP000480178">
    <property type="component" value="Chromosome"/>
</dbReference>
<keyword evidence="2" id="KW-1185">Reference proteome</keyword>
<dbReference type="KEGG" id="rhoz:GXP67_29070"/>
<name>A0A6C0GQR5_9BACT</name>
<dbReference type="AlphaFoldDB" id="A0A6C0GQR5"/>
<dbReference type="RefSeq" id="WP_162446396.1">
    <property type="nucleotide sequence ID" value="NZ_CP048222.1"/>
</dbReference>
<proteinExistence type="predicted"/>
<accession>A0A6C0GQR5</accession>
<gene>
    <name evidence="1" type="ORF">GXP67_29070</name>
</gene>
<reference evidence="1 2" key="1">
    <citation type="submission" date="2020-01" db="EMBL/GenBank/DDBJ databases">
        <authorList>
            <person name="Kim M.K."/>
        </authorList>
    </citation>
    <scope>NUCLEOTIDE SEQUENCE [LARGE SCALE GENOMIC DNA]</scope>
    <source>
        <strain evidence="1 2">172606-1</strain>
    </source>
</reference>
<evidence type="ECO:0000313" key="2">
    <source>
        <dbReference type="Proteomes" id="UP000480178"/>
    </source>
</evidence>
<evidence type="ECO:0000313" key="1">
    <source>
        <dbReference type="EMBL" id="QHT70418.1"/>
    </source>
</evidence>
<sequence>MRAVSGQLLVLFIFLTSCMDESIAEKLYSKCKEKDKCIQQVKQVTNFKWEKVYIFSVQANLEYIEKILGVPYKQWKDVGDRIIFVDKGKVVYHEEYFPYPEQIENGSTFFEINKDTYVGQYNTAVFSVEKQENDKREWYYVIKPIQ</sequence>